<dbReference type="HOGENOM" id="CLU_3097114_0_0_6"/>
<sequence length="51" mass="5741">MANVSCRWRRNDNAGWRLRLIRPTKQSTGPVSVSATGPFAGWRLTSYPAYS</sequence>
<reference evidence="1 2" key="1">
    <citation type="submission" date="2007-08" db="EMBL/GenBank/DDBJ databases">
        <authorList>
            <consortium name="The Citrobacter koseri Genome Sequencing Project"/>
            <person name="McClelland M."/>
            <person name="Sanderson E.K."/>
            <person name="Porwollik S."/>
            <person name="Spieth J."/>
            <person name="Clifton W.S."/>
            <person name="Latreille P."/>
            <person name="Courtney L."/>
            <person name="Wang C."/>
            <person name="Pepin K."/>
            <person name="Bhonagiri V."/>
            <person name="Nash W."/>
            <person name="Johnson M."/>
            <person name="Thiruvilangam P."/>
            <person name="Wilson R."/>
        </authorList>
    </citation>
    <scope>NUCLEOTIDE SEQUENCE [LARGE SCALE GENOMIC DNA]</scope>
    <source>
        <strain evidence="2">ATCC BAA-895 / CDC 4225-83 / SGSC4696</strain>
    </source>
</reference>
<protein>
    <submittedName>
        <fullName evidence="1">Uncharacterized protein</fullName>
    </submittedName>
</protein>
<gene>
    <name evidence="1" type="ordered locus">CKO_04846</name>
</gene>
<dbReference type="AlphaFoldDB" id="A8AQX8"/>
<keyword evidence="2" id="KW-1185">Reference proteome</keyword>
<dbReference type="EMBL" id="CP000822">
    <property type="protein sequence ID" value="ABV15891.1"/>
    <property type="molecule type" value="Genomic_DNA"/>
</dbReference>
<evidence type="ECO:0000313" key="2">
    <source>
        <dbReference type="Proteomes" id="UP000008148"/>
    </source>
</evidence>
<name>A8AQX8_CITK8</name>
<dbReference type="KEGG" id="cko:CKO_04846"/>
<organism evidence="1 2">
    <name type="scientific">Citrobacter koseri (strain ATCC BAA-895 / CDC 4225-83 / SGSC4696)</name>
    <dbReference type="NCBI Taxonomy" id="290338"/>
    <lineage>
        <taxon>Bacteria</taxon>
        <taxon>Pseudomonadati</taxon>
        <taxon>Pseudomonadota</taxon>
        <taxon>Gammaproteobacteria</taxon>
        <taxon>Enterobacterales</taxon>
        <taxon>Enterobacteriaceae</taxon>
        <taxon>Citrobacter</taxon>
    </lineage>
</organism>
<accession>A8AQX8</accession>
<evidence type="ECO:0000313" key="1">
    <source>
        <dbReference type="EMBL" id="ABV15891.1"/>
    </source>
</evidence>
<proteinExistence type="predicted"/>
<dbReference type="Proteomes" id="UP000008148">
    <property type="component" value="Chromosome"/>
</dbReference>